<dbReference type="EMBL" id="HACM01012103">
    <property type="protein sequence ID" value="CRZ12545.1"/>
    <property type="molecule type" value="Transcribed_RNA"/>
</dbReference>
<reference evidence="1" key="1">
    <citation type="submission" date="2015-04" db="EMBL/GenBank/DDBJ databases">
        <title>The genome sequence of the plant pathogenic Rhizarian Plasmodiophora brassicae reveals insights in its biotrophic life cycle and the origin of chitin synthesis.</title>
        <authorList>
            <person name="Schwelm A."/>
            <person name="Fogelqvist J."/>
            <person name="Knaust A."/>
            <person name="Julke S."/>
            <person name="Lilja T."/>
            <person name="Dhandapani V."/>
            <person name="Bonilla-Rosso G."/>
            <person name="Karlsson M."/>
            <person name="Shevchenko A."/>
            <person name="Choi S.R."/>
            <person name="Kim H.G."/>
            <person name="Park J.Y."/>
            <person name="Lim Y.P."/>
            <person name="Ludwig-Muller J."/>
            <person name="Dixelius C."/>
        </authorList>
    </citation>
    <scope>NUCLEOTIDE SEQUENCE</scope>
    <source>
        <tissue evidence="1">Potato root galls</tissue>
    </source>
</reference>
<protein>
    <submittedName>
        <fullName evidence="1">Uncharacterized protein</fullName>
    </submittedName>
</protein>
<evidence type="ECO:0000313" key="1">
    <source>
        <dbReference type="EMBL" id="CRZ12545.1"/>
    </source>
</evidence>
<accession>A0A0H5RE66</accession>
<name>A0A0H5RE66_9EUKA</name>
<proteinExistence type="predicted"/>
<dbReference type="AlphaFoldDB" id="A0A0H5RE66"/>
<dbReference type="EMBL" id="HACM01011992">
    <property type="protein sequence ID" value="CRZ12434.1"/>
    <property type="molecule type" value="Transcribed_RNA"/>
</dbReference>
<organism evidence="1">
    <name type="scientific">Spongospora subterranea</name>
    <dbReference type="NCBI Taxonomy" id="70186"/>
    <lineage>
        <taxon>Eukaryota</taxon>
        <taxon>Sar</taxon>
        <taxon>Rhizaria</taxon>
        <taxon>Endomyxa</taxon>
        <taxon>Phytomyxea</taxon>
        <taxon>Plasmodiophorida</taxon>
        <taxon>Plasmodiophoridae</taxon>
        <taxon>Spongospora</taxon>
    </lineage>
</organism>
<sequence>MLLIYRRSDTAASDRIAIIDTDVAGAFDTSSSSSVDVPLHNDVRNSDGLIGCPKIRDEASTAATSLSWADPLWHNLSCLGIRAMHEPNWPELIDCMQLVCSIVMNTERYEMTKLDETISGSETTS</sequence>